<dbReference type="PANTHER" id="PTHR46638">
    <property type="entry name" value="CORRINOID ADENOSYLTRANSFERASE"/>
    <property type="match status" value="1"/>
</dbReference>
<comment type="pathway">
    <text evidence="1 8">Cofactor biosynthesis; adenosylcobalamin biosynthesis; adenosylcobalamin from cob(II)yrinate a,c-diamide: step 2/7.</text>
</comment>
<comment type="catalytic activity">
    <reaction evidence="7 8">
        <text>2 cob(II)alamin + reduced [electron-transfer flavoprotein] + 2 ATP = 2 adenosylcob(III)alamin + 2 triphosphate + oxidized [electron-transfer flavoprotein] + 3 H(+)</text>
        <dbReference type="Rhea" id="RHEA:28671"/>
        <dbReference type="Rhea" id="RHEA-COMP:10685"/>
        <dbReference type="Rhea" id="RHEA-COMP:10686"/>
        <dbReference type="ChEBI" id="CHEBI:15378"/>
        <dbReference type="ChEBI" id="CHEBI:16304"/>
        <dbReference type="ChEBI" id="CHEBI:18036"/>
        <dbReference type="ChEBI" id="CHEBI:18408"/>
        <dbReference type="ChEBI" id="CHEBI:30616"/>
        <dbReference type="ChEBI" id="CHEBI:57692"/>
        <dbReference type="ChEBI" id="CHEBI:58307"/>
        <dbReference type="EC" id="2.5.1.17"/>
    </reaction>
</comment>
<dbReference type="STRING" id="966.BTA35_0207500"/>
<keyword evidence="8" id="KW-0808">Transferase</keyword>
<dbReference type="Gene3D" id="3.40.50.300">
    <property type="entry name" value="P-loop containing nucleotide triphosphate hydrolases"/>
    <property type="match status" value="1"/>
</dbReference>
<evidence type="ECO:0000256" key="5">
    <source>
        <dbReference type="ARBA" id="ARBA00024929"/>
    </source>
</evidence>
<keyword evidence="8" id="KW-0547">Nucleotide-binding</keyword>
<comment type="function">
    <text evidence="5 8">Required for both de novo synthesis of the corrin ring for the assimilation of exogenous corrinoids. Participates in the adenosylation of a variety of incomplete and complete corrinoids.</text>
</comment>
<dbReference type="Proteomes" id="UP000190064">
    <property type="component" value="Unassembled WGS sequence"/>
</dbReference>
<comment type="similarity">
    <text evidence="2 8">Belongs to the Cob(I)alamin adenosyltransferase family.</text>
</comment>
<evidence type="ECO:0000259" key="9">
    <source>
        <dbReference type="Pfam" id="PF12557"/>
    </source>
</evidence>
<dbReference type="EC" id="2.5.1.17" evidence="3 8"/>
<evidence type="ECO:0000313" key="10">
    <source>
        <dbReference type="EMBL" id="OOV87837.1"/>
    </source>
</evidence>
<dbReference type="InterPro" id="IPR003724">
    <property type="entry name" value="CblAdoTrfase_CobA"/>
</dbReference>
<dbReference type="UniPathway" id="UPA00148">
    <property type="reaction ID" value="UER00233"/>
</dbReference>
<proteinExistence type="inferred from homology"/>
<dbReference type="NCBIfam" id="NF004637">
    <property type="entry name" value="PRK05986.1"/>
    <property type="match status" value="1"/>
</dbReference>
<dbReference type="GO" id="GO:0009236">
    <property type="term" value="P:cobalamin biosynthetic process"/>
    <property type="evidence" value="ECO:0007669"/>
    <property type="project" value="UniProtKB-UniRule"/>
</dbReference>
<keyword evidence="4 8" id="KW-0627">Porphyrin biosynthesis</keyword>
<dbReference type="RefSeq" id="WP_078319186.1">
    <property type="nucleotide sequence ID" value="NZ_FXTS01000002.1"/>
</dbReference>
<keyword evidence="8" id="KW-0067">ATP-binding</keyword>
<dbReference type="PANTHER" id="PTHR46638:SF1">
    <property type="entry name" value="CORRINOID ADENOSYLTRANSFERASE"/>
    <property type="match status" value="1"/>
</dbReference>
<dbReference type="EMBL" id="MTSD02000002">
    <property type="protein sequence ID" value="OOV87837.1"/>
    <property type="molecule type" value="Genomic_DNA"/>
</dbReference>
<name>A0A1T1HDP3_OCELI</name>
<evidence type="ECO:0000256" key="2">
    <source>
        <dbReference type="ARBA" id="ARBA00007487"/>
    </source>
</evidence>
<organism evidence="10 11">
    <name type="scientific">Oceanospirillum linum</name>
    <dbReference type="NCBI Taxonomy" id="966"/>
    <lineage>
        <taxon>Bacteria</taxon>
        <taxon>Pseudomonadati</taxon>
        <taxon>Pseudomonadota</taxon>
        <taxon>Gammaproteobacteria</taxon>
        <taxon>Oceanospirillales</taxon>
        <taxon>Oceanospirillaceae</taxon>
        <taxon>Oceanospirillum</taxon>
    </lineage>
</organism>
<feature type="domain" description="Cob(I)alamin adenosyltransferase N-terminal" evidence="9">
    <location>
        <begin position="2"/>
        <end position="23"/>
    </location>
</feature>
<reference evidence="10" key="1">
    <citation type="submission" date="2017-02" db="EMBL/GenBank/DDBJ databases">
        <title>Draft Genome Sequence of the Salt Water Bacterium Oceanospirillum linum ATCC 11336.</title>
        <authorList>
            <person name="Trachtenberg A.M."/>
            <person name="Carney J.G."/>
            <person name="Linnane J.D."/>
            <person name="Rheaume B.A."/>
            <person name="Pitts N.L."/>
            <person name="Mykles D.L."/>
            <person name="Maclea K.S."/>
        </authorList>
    </citation>
    <scope>NUCLEOTIDE SEQUENCE [LARGE SCALE GENOMIC DNA]</scope>
    <source>
        <strain evidence="10">ATCC 11336</strain>
    </source>
</reference>
<dbReference type="PIRSF" id="PIRSF015617">
    <property type="entry name" value="Adensltrnsf_CobA"/>
    <property type="match status" value="1"/>
</dbReference>
<dbReference type="InterPro" id="IPR025826">
    <property type="entry name" value="Co_AT_N_dom"/>
</dbReference>
<evidence type="ECO:0000256" key="3">
    <source>
        <dbReference type="ARBA" id="ARBA00012454"/>
    </source>
</evidence>
<protein>
    <recommendedName>
        <fullName evidence="3 8">Corrinoid adenosyltransferase</fullName>
        <ecNumber evidence="3 8">2.5.1.17</ecNumber>
    </recommendedName>
    <alternativeName>
        <fullName evidence="8">Cob(II)alamin adenosyltransferase</fullName>
    </alternativeName>
    <alternativeName>
        <fullName evidence="8">Cob(II)yrinic acid a,c-diamide adenosyltransferase</fullName>
    </alternativeName>
</protein>
<comment type="subcellular location">
    <subcellularLocation>
        <location evidence="8">Cytoplasm</location>
    </subcellularLocation>
</comment>
<comment type="caution">
    <text evidence="10">The sequence shown here is derived from an EMBL/GenBank/DDBJ whole genome shotgun (WGS) entry which is preliminary data.</text>
</comment>
<evidence type="ECO:0000256" key="7">
    <source>
        <dbReference type="ARBA" id="ARBA00048692"/>
    </source>
</evidence>
<dbReference type="Pfam" id="PF12557">
    <property type="entry name" value="Co_AT_N"/>
    <property type="match status" value="1"/>
</dbReference>
<dbReference type="NCBIfam" id="TIGR00708">
    <property type="entry name" value="cobA"/>
    <property type="match status" value="1"/>
</dbReference>
<dbReference type="GO" id="GO:0005524">
    <property type="term" value="F:ATP binding"/>
    <property type="evidence" value="ECO:0007669"/>
    <property type="project" value="UniProtKB-UniRule"/>
</dbReference>
<evidence type="ECO:0000256" key="4">
    <source>
        <dbReference type="ARBA" id="ARBA00023244"/>
    </source>
</evidence>
<evidence type="ECO:0000313" key="11">
    <source>
        <dbReference type="Proteomes" id="UP000190064"/>
    </source>
</evidence>
<gene>
    <name evidence="10" type="ORF">BTA35_0207500</name>
</gene>
<dbReference type="CDD" id="cd00561">
    <property type="entry name" value="CobA_ACA"/>
    <property type="match status" value="1"/>
</dbReference>
<comment type="catalytic activity">
    <reaction evidence="6 8">
        <text>2 cob(II)yrinate a,c diamide + reduced [electron-transfer flavoprotein] + 2 ATP = 2 adenosylcob(III)yrinate a,c-diamide + 2 triphosphate + oxidized [electron-transfer flavoprotein] + 3 H(+)</text>
        <dbReference type="Rhea" id="RHEA:11528"/>
        <dbReference type="Rhea" id="RHEA-COMP:10685"/>
        <dbReference type="Rhea" id="RHEA-COMP:10686"/>
        <dbReference type="ChEBI" id="CHEBI:15378"/>
        <dbReference type="ChEBI" id="CHEBI:18036"/>
        <dbReference type="ChEBI" id="CHEBI:30616"/>
        <dbReference type="ChEBI" id="CHEBI:57692"/>
        <dbReference type="ChEBI" id="CHEBI:58307"/>
        <dbReference type="ChEBI" id="CHEBI:58503"/>
        <dbReference type="ChEBI" id="CHEBI:58537"/>
        <dbReference type="EC" id="2.5.1.17"/>
    </reaction>
</comment>
<keyword evidence="8" id="KW-0169">Cobalamin biosynthesis</keyword>
<keyword evidence="8" id="KW-0963">Cytoplasm</keyword>
<dbReference type="GO" id="GO:0005737">
    <property type="term" value="C:cytoplasm"/>
    <property type="evidence" value="ECO:0007669"/>
    <property type="project" value="UniProtKB-SubCell"/>
</dbReference>
<dbReference type="GO" id="GO:0006779">
    <property type="term" value="P:porphyrin-containing compound biosynthetic process"/>
    <property type="evidence" value="ECO:0007669"/>
    <property type="project" value="UniProtKB-UniRule"/>
</dbReference>
<sequence length="199" mass="22477">MTDRDTRHKKAMQKRKEIVDAKVAKATEERGIVIVITGNGKGKTTSAWGTVARSLGYGYKVAVTQFIKGTWDCGERDIFEGNPNLSVHVMGTGFTWETQDRELDKKACRAAWEQTLPHLQDDAVHLVVLDEITYMLKYGYLEIEEVLEALKNRPEQQSVILTGRAAHRDLIEYADTVSEVRDEKHAFNAGIKAQKGIDW</sequence>
<evidence type="ECO:0000256" key="8">
    <source>
        <dbReference type="PIRNR" id="PIRNR015617"/>
    </source>
</evidence>
<keyword evidence="11" id="KW-1185">Reference proteome</keyword>
<dbReference type="SUPFAM" id="SSF52540">
    <property type="entry name" value="P-loop containing nucleoside triphosphate hydrolases"/>
    <property type="match status" value="1"/>
</dbReference>
<dbReference type="InterPro" id="IPR027417">
    <property type="entry name" value="P-loop_NTPase"/>
</dbReference>
<evidence type="ECO:0000256" key="1">
    <source>
        <dbReference type="ARBA" id="ARBA00005121"/>
    </source>
</evidence>
<dbReference type="AlphaFoldDB" id="A0A1T1HDP3"/>
<accession>A0A1T1HDP3</accession>
<dbReference type="GO" id="GO:0008817">
    <property type="term" value="F:corrinoid adenosyltransferase activity"/>
    <property type="evidence" value="ECO:0007669"/>
    <property type="project" value="UniProtKB-UniRule"/>
</dbReference>
<dbReference type="Pfam" id="PF02572">
    <property type="entry name" value="CobA_CobO_BtuR"/>
    <property type="match status" value="1"/>
</dbReference>
<evidence type="ECO:0000256" key="6">
    <source>
        <dbReference type="ARBA" id="ARBA00048555"/>
    </source>
</evidence>